<evidence type="ECO:0000256" key="1">
    <source>
        <dbReference type="SAM" id="MobiDB-lite"/>
    </source>
</evidence>
<evidence type="ECO:0000313" key="3">
    <source>
        <dbReference type="EMBL" id="MBS3058403.1"/>
    </source>
</evidence>
<gene>
    <name evidence="2" type="ORF">HA227_02200</name>
    <name evidence="3" type="ORF">J4478_03290</name>
</gene>
<reference evidence="4" key="1">
    <citation type="journal article" date="2020" name="bioRxiv">
        <title>A rank-normalized archaeal taxonomy based on genome phylogeny resolves widespread incomplete and uneven classifications.</title>
        <authorList>
            <person name="Rinke C."/>
            <person name="Chuvochina M."/>
            <person name="Mussig A.J."/>
            <person name="Chaumeil P.-A."/>
            <person name="Waite D.W."/>
            <person name="Whitman W.B."/>
            <person name="Parks D.H."/>
            <person name="Hugenholtz P."/>
        </authorList>
    </citation>
    <scope>NUCLEOTIDE SEQUENCE [LARGE SCALE GENOMIC DNA]</scope>
</reference>
<evidence type="ECO:0000313" key="2">
    <source>
        <dbReference type="EMBL" id="HIH33043.1"/>
    </source>
</evidence>
<sequence>MLYKIANFFRRRQIRKIASSIEEKRKENSALARHEIEQLLKKKKRLLERVESSIPLSQRRGDLERKASLLRSRVAIHPNDPGLRAQLDEIESQYALLQRKKPTALTKDKEVQRTLQAKINESVGAAALARMKTGQVSKKALEPSAEELQWAQKMEEKKKAPKERKKGELK</sequence>
<protein>
    <submittedName>
        <fullName evidence="2">Uncharacterized protein</fullName>
    </submittedName>
</protein>
<reference evidence="3" key="2">
    <citation type="submission" date="2021-03" db="EMBL/GenBank/DDBJ databases">
        <authorList>
            <person name="Jaffe A."/>
        </authorList>
    </citation>
    <scope>NUCLEOTIDE SEQUENCE</scope>
    <source>
        <strain evidence="3">RIFCSPLOWO2_01_FULL_43_13</strain>
    </source>
</reference>
<dbReference type="EMBL" id="JAGVWB010000022">
    <property type="protein sequence ID" value="MBS3058403.1"/>
    <property type="molecule type" value="Genomic_DNA"/>
</dbReference>
<organism evidence="2 4">
    <name type="scientific">Candidatus Iainarchaeum sp</name>
    <dbReference type="NCBI Taxonomy" id="3101447"/>
    <lineage>
        <taxon>Archaea</taxon>
        <taxon>Candidatus Iainarchaeota</taxon>
        <taxon>Candidatus Iainarchaeia</taxon>
        <taxon>Candidatus Iainarchaeales</taxon>
        <taxon>Candidatus Iainarchaeaceae</taxon>
        <taxon>Candidatus Iainarchaeum</taxon>
    </lineage>
</organism>
<proteinExistence type="predicted"/>
<dbReference type="Proteomes" id="UP000680185">
    <property type="component" value="Unassembled WGS sequence"/>
</dbReference>
<reference evidence="3" key="3">
    <citation type="submission" date="2021-05" db="EMBL/GenBank/DDBJ databases">
        <title>Protein family content uncovers lineage relationships and bacterial pathway maintenance mechanisms in DPANN archaea.</title>
        <authorList>
            <person name="Castelle C.J."/>
            <person name="Meheust R."/>
            <person name="Jaffe A.L."/>
            <person name="Seitz K."/>
            <person name="Gong X."/>
            <person name="Baker B.J."/>
            <person name="Banfield J.F."/>
        </authorList>
    </citation>
    <scope>NUCLEOTIDE SEQUENCE</scope>
    <source>
        <strain evidence="3">RIFCSPLOWO2_01_FULL_43_13</strain>
    </source>
</reference>
<dbReference type="EMBL" id="DUFJ01000055">
    <property type="protein sequence ID" value="HIH33043.1"/>
    <property type="molecule type" value="Genomic_DNA"/>
</dbReference>
<comment type="caution">
    <text evidence="2">The sequence shown here is derived from an EMBL/GenBank/DDBJ whole genome shotgun (WGS) entry which is preliminary data.</text>
</comment>
<dbReference type="AlphaFoldDB" id="A0A7J4KST5"/>
<name>A0A7J4KST5_9ARCH</name>
<dbReference type="Proteomes" id="UP000527315">
    <property type="component" value="Unassembled WGS sequence"/>
</dbReference>
<accession>A0A7J4KST5</accession>
<feature type="region of interest" description="Disordered" evidence="1">
    <location>
        <begin position="135"/>
        <end position="170"/>
    </location>
</feature>
<evidence type="ECO:0000313" key="4">
    <source>
        <dbReference type="Proteomes" id="UP000527315"/>
    </source>
</evidence>